<dbReference type="PANTHER" id="PTHR46621:SF1">
    <property type="entry name" value="SNRNA-ACTIVATING PROTEIN COMPLEX SUBUNIT 4"/>
    <property type="match status" value="1"/>
</dbReference>
<proteinExistence type="predicted"/>
<dbReference type="Proteomes" id="UP001470230">
    <property type="component" value="Unassembled WGS sequence"/>
</dbReference>
<dbReference type="InterPro" id="IPR051575">
    <property type="entry name" value="Myb-like_DNA-bd"/>
</dbReference>
<dbReference type="InterPro" id="IPR009057">
    <property type="entry name" value="Homeodomain-like_sf"/>
</dbReference>
<dbReference type="PROSITE" id="PS50090">
    <property type="entry name" value="MYB_LIKE"/>
    <property type="match status" value="2"/>
</dbReference>
<dbReference type="Gene3D" id="1.10.10.60">
    <property type="entry name" value="Homeodomain-like"/>
    <property type="match status" value="2"/>
</dbReference>
<gene>
    <name evidence="7" type="ORF">M9Y10_039629</name>
</gene>
<evidence type="ECO:0000259" key="6">
    <source>
        <dbReference type="PROSITE" id="PS51294"/>
    </source>
</evidence>
<keyword evidence="2" id="KW-0238">DNA-binding</keyword>
<keyword evidence="3" id="KW-0804">Transcription</keyword>
<protein>
    <submittedName>
        <fullName evidence="7">Myb- protein A</fullName>
    </submittedName>
</protein>
<evidence type="ECO:0000256" key="4">
    <source>
        <dbReference type="ARBA" id="ARBA00023242"/>
    </source>
</evidence>
<dbReference type="PANTHER" id="PTHR46621">
    <property type="entry name" value="SNRNA-ACTIVATING PROTEIN COMPLEX SUBUNIT 4"/>
    <property type="match status" value="1"/>
</dbReference>
<evidence type="ECO:0000259" key="5">
    <source>
        <dbReference type="PROSITE" id="PS50090"/>
    </source>
</evidence>
<dbReference type="InterPro" id="IPR001005">
    <property type="entry name" value="SANT/Myb"/>
</dbReference>
<dbReference type="EMBL" id="JAPFFF010000066">
    <property type="protein sequence ID" value="KAK8836295.1"/>
    <property type="molecule type" value="Genomic_DNA"/>
</dbReference>
<evidence type="ECO:0000313" key="8">
    <source>
        <dbReference type="Proteomes" id="UP001470230"/>
    </source>
</evidence>
<evidence type="ECO:0000256" key="3">
    <source>
        <dbReference type="ARBA" id="ARBA00023163"/>
    </source>
</evidence>
<feature type="domain" description="Myb-like" evidence="5">
    <location>
        <begin position="82"/>
        <end position="132"/>
    </location>
</feature>
<evidence type="ECO:0000256" key="1">
    <source>
        <dbReference type="ARBA" id="ARBA00023015"/>
    </source>
</evidence>
<dbReference type="PROSITE" id="PS51294">
    <property type="entry name" value="HTH_MYB"/>
    <property type="match status" value="2"/>
</dbReference>
<keyword evidence="4" id="KW-0539">Nucleus</keyword>
<sequence>MSFESFNNFSFCFVIDLNKNNLENTPLLIQRSYSRVQWTNDENEKIVNHVKKFGPRNWKQIAAEIKTKNAQQCRDHYNDVLDPKINNGIWTKEEERILLMKYEQLGPHWAKIKAFLPGRTTGMIKNYINILLKKRSIQKEECKKHFNTEFSNDIDEKTKDFSYHNIESLLNHPSKF</sequence>
<feature type="domain" description="HTH myb-type" evidence="6">
    <location>
        <begin position="35"/>
        <end position="85"/>
    </location>
</feature>
<dbReference type="SUPFAM" id="SSF46689">
    <property type="entry name" value="Homeodomain-like"/>
    <property type="match status" value="1"/>
</dbReference>
<feature type="domain" description="HTH myb-type" evidence="6">
    <location>
        <begin position="90"/>
        <end position="136"/>
    </location>
</feature>
<keyword evidence="8" id="KW-1185">Reference proteome</keyword>
<evidence type="ECO:0000313" key="7">
    <source>
        <dbReference type="EMBL" id="KAK8836295.1"/>
    </source>
</evidence>
<reference evidence="7 8" key="1">
    <citation type="submission" date="2024-04" db="EMBL/GenBank/DDBJ databases">
        <title>Tritrichomonas musculus Genome.</title>
        <authorList>
            <person name="Alves-Ferreira E."/>
            <person name="Grigg M."/>
            <person name="Lorenzi H."/>
            <person name="Galac M."/>
        </authorList>
    </citation>
    <scope>NUCLEOTIDE SEQUENCE [LARGE SCALE GENOMIC DNA]</scope>
    <source>
        <strain evidence="7 8">EAF2021</strain>
    </source>
</reference>
<dbReference type="Pfam" id="PF13921">
    <property type="entry name" value="Myb_DNA-bind_6"/>
    <property type="match status" value="1"/>
</dbReference>
<keyword evidence="1" id="KW-0805">Transcription regulation</keyword>
<comment type="caution">
    <text evidence="7">The sequence shown here is derived from an EMBL/GenBank/DDBJ whole genome shotgun (WGS) entry which is preliminary data.</text>
</comment>
<feature type="domain" description="Myb-like" evidence="5">
    <location>
        <begin position="30"/>
        <end position="81"/>
    </location>
</feature>
<evidence type="ECO:0000256" key="2">
    <source>
        <dbReference type="ARBA" id="ARBA00023125"/>
    </source>
</evidence>
<dbReference type="InterPro" id="IPR017930">
    <property type="entry name" value="Myb_dom"/>
</dbReference>
<dbReference type="SMART" id="SM00717">
    <property type="entry name" value="SANT"/>
    <property type="match status" value="2"/>
</dbReference>
<organism evidence="7 8">
    <name type="scientific">Tritrichomonas musculus</name>
    <dbReference type="NCBI Taxonomy" id="1915356"/>
    <lineage>
        <taxon>Eukaryota</taxon>
        <taxon>Metamonada</taxon>
        <taxon>Parabasalia</taxon>
        <taxon>Tritrichomonadida</taxon>
        <taxon>Tritrichomonadidae</taxon>
        <taxon>Tritrichomonas</taxon>
    </lineage>
</organism>
<accession>A0ABR2GQS9</accession>
<dbReference type="CDD" id="cd00167">
    <property type="entry name" value="SANT"/>
    <property type="match status" value="2"/>
</dbReference>
<name>A0ABR2GQS9_9EUKA</name>